<dbReference type="GO" id="GO:0140284">
    <property type="term" value="C:endoplasmic reticulum-endosome membrane contact site"/>
    <property type="evidence" value="ECO:0007669"/>
    <property type="project" value="TreeGrafter"/>
</dbReference>
<dbReference type="InterPro" id="IPR051869">
    <property type="entry name" value="STARD3"/>
</dbReference>
<dbReference type="PANTHER" id="PTHR46121">
    <property type="entry name" value="STEROIDOGENIC ACUTE REGULATORY PROTEIN-LIKE"/>
    <property type="match status" value="1"/>
</dbReference>
<dbReference type="GO" id="GO:0005789">
    <property type="term" value="C:endoplasmic reticulum membrane"/>
    <property type="evidence" value="ECO:0007669"/>
    <property type="project" value="TreeGrafter"/>
</dbReference>
<feature type="domain" description="START" evidence="1">
    <location>
        <begin position="54"/>
        <end position="232"/>
    </location>
</feature>
<dbReference type="GO" id="GO:0005765">
    <property type="term" value="C:lysosomal membrane"/>
    <property type="evidence" value="ECO:0007669"/>
    <property type="project" value="TreeGrafter"/>
</dbReference>
<dbReference type="InterPro" id="IPR023393">
    <property type="entry name" value="START-like_dom_sf"/>
</dbReference>
<dbReference type="GO" id="GO:0031902">
    <property type="term" value="C:late endosome membrane"/>
    <property type="evidence" value="ECO:0007669"/>
    <property type="project" value="TreeGrafter"/>
</dbReference>
<dbReference type="GO" id="GO:0008289">
    <property type="term" value="F:lipid binding"/>
    <property type="evidence" value="ECO:0007669"/>
    <property type="project" value="InterPro"/>
</dbReference>
<keyword evidence="3" id="KW-1185">Reference proteome</keyword>
<dbReference type="AlphaFoldDB" id="A0A8X6KWB5"/>
<dbReference type="Pfam" id="PF01852">
    <property type="entry name" value="START"/>
    <property type="match status" value="1"/>
</dbReference>
<organism evidence="2 3">
    <name type="scientific">Trichonephila clavata</name>
    <name type="common">Joro spider</name>
    <name type="synonym">Nephila clavata</name>
    <dbReference type="NCBI Taxonomy" id="2740835"/>
    <lineage>
        <taxon>Eukaryota</taxon>
        <taxon>Metazoa</taxon>
        <taxon>Ecdysozoa</taxon>
        <taxon>Arthropoda</taxon>
        <taxon>Chelicerata</taxon>
        <taxon>Arachnida</taxon>
        <taxon>Araneae</taxon>
        <taxon>Araneomorphae</taxon>
        <taxon>Entelegynae</taxon>
        <taxon>Araneoidea</taxon>
        <taxon>Nephilidae</taxon>
        <taxon>Trichonephila</taxon>
    </lineage>
</organism>
<gene>
    <name evidence="2" type="primary">STAR</name>
    <name evidence="2" type="ORF">TNCT_27751</name>
</gene>
<comment type="caution">
    <text evidence="2">The sequence shown here is derived from an EMBL/GenBank/DDBJ whole genome shotgun (WGS) entry which is preliminary data.</text>
</comment>
<dbReference type="InterPro" id="IPR002913">
    <property type="entry name" value="START_lipid-bd_dom"/>
</dbReference>
<dbReference type="SUPFAM" id="SSF55961">
    <property type="entry name" value="Bet v1-like"/>
    <property type="match status" value="1"/>
</dbReference>
<dbReference type="InterPro" id="IPR000799">
    <property type="entry name" value="StAR-like"/>
</dbReference>
<protein>
    <submittedName>
        <fullName evidence="2">Steroidogenic acute regulatory protein, mitochondrial</fullName>
    </submittedName>
</protein>
<dbReference type="PROSITE" id="PS50848">
    <property type="entry name" value="START"/>
    <property type="match status" value="1"/>
</dbReference>
<evidence type="ECO:0000313" key="2">
    <source>
        <dbReference type="EMBL" id="GFQ86521.1"/>
    </source>
</evidence>
<name>A0A8X6KWB5_TRICU</name>
<evidence type="ECO:0000313" key="3">
    <source>
        <dbReference type="Proteomes" id="UP000887116"/>
    </source>
</evidence>
<dbReference type="EMBL" id="BMAO01023071">
    <property type="protein sequence ID" value="GFQ86521.1"/>
    <property type="molecule type" value="Genomic_DNA"/>
</dbReference>
<dbReference type="Gene3D" id="3.30.530.20">
    <property type="match status" value="1"/>
</dbReference>
<dbReference type="GO" id="GO:0099044">
    <property type="term" value="P:vesicle tethering to endoplasmic reticulum"/>
    <property type="evidence" value="ECO:0007669"/>
    <property type="project" value="TreeGrafter"/>
</dbReference>
<evidence type="ECO:0000259" key="1">
    <source>
        <dbReference type="PROSITE" id="PS50848"/>
    </source>
</evidence>
<reference evidence="2" key="1">
    <citation type="submission" date="2020-07" db="EMBL/GenBank/DDBJ databases">
        <title>Multicomponent nature underlies the extraordinary mechanical properties of spider dragline silk.</title>
        <authorList>
            <person name="Kono N."/>
            <person name="Nakamura H."/>
            <person name="Mori M."/>
            <person name="Yoshida Y."/>
            <person name="Ohtoshi R."/>
            <person name="Malay A.D."/>
            <person name="Moran D.A.P."/>
            <person name="Tomita M."/>
            <person name="Numata K."/>
            <person name="Arakawa K."/>
        </authorList>
    </citation>
    <scope>NUCLEOTIDE SEQUENCE</scope>
</reference>
<dbReference type="SMART" id="SM00234">
    <property type="entry name" value="START"/>
    <property type="match status" value="1"/>
</dbReference>
<accession>A0A8X6KWB5</accession>
<proteinExistence type="predicted"/>
<dbReference type="OrthoDB" id="74575at2759"/>
<dbReference type="Proteomes" id="UP000887116">
    <property type="component" value="Unassembled WGS sequence"/>
</dbReference>
<dbReference type="PANTHER" id="PTHR46121:SF4">
    <property type="entry name" value="STEROIDOGENIC ACUTE REGULATORY PROTEIN-LIKE"/>
    <property type="match status" value="1"/>
</dbReference>
<dbReference type="PRINTS" id="PR00978">
    <property type="entry name" value="STARPROTEIN"/>
</dbReference>
<sequence length="232" mass="27253">MLLHMLYDCFSVLTTDNIFHQMTMQFATHQKPLKKNNFKELADYAINESVRIIKSKGWKEETRVGEDVIYSKTVPNIGKVFKYEGIVDIEAQKLNNKLFYNVEKSTEWNNNVEKVNVVETIDNRTNIVHFISKSRVFVSSRDFVHLRAWKKKDDAIIHSSFSINHPKAPPSSYIRAEHRFCTYIMRPLKNDPSRTHLVWLMQVNLKGWLPQHITDHAVTYGMFDHLKDIKSN</sequence>